<protein>
    <submittedName>
        <fullName evidence="1">Uncharacterized protein</fullName>
    </submittedName>
</protein>
<sequence>MMKTEPNINLSLTFFLYNYRKHFNIQRSLK</sequence>
<dbReference type="EMBL" id="ASYV01000098">
    <property type="protein sequence ID" value="EQD93330.1"/>
    <property type="molecule type" value="Genomic_DNA"/>
</dbReference>
<evidence type="ECO:0000313" key="2">
    <source>
        <dbReference type="Proteomes" id="UP000015663"/>
    </source>
</evidence>
<accession>T2SM47</accession>
<reference evidence="1 2" key="1">
    <citation type="journal article" date="2013" name="Genome Announc.">
        <title>Draft Genome Sequences of Helicobacter pylori Strains Isolated from Regions of Low and High Gastric Cancer Risk in Colombia.</title>
        <authorList>
            <person name="Sheh A."/>
            <person name="Piazuelo M.B."/>
            <person name="Wilson K.T."/>
            <person name="Correa P."/>
            <person name="Fox J.G."/>
        </authorList>
    </citation>
    <scope>NUCLEOTIDE SEQUENCE [LARGE SCALE GENOMIC DNA]</scope>
    <source>
        <strain evidence="1 2">PZ5080</strain>
    </source>
</reference>
<organism evidence="1 2">
    <name type="scientific">Helicobacter pylori PZ5080</name>
    <dbReference type="NCBI Taxonomy" id="1337394"/>
    <lineage>
        <taxon>Bacteria</taxon>
        <taxon>Pseudomonadati</taxon>
        <taxon>Campylobacterota</taxon>
        <taxon>Epsilonproteobacteria</taxon>
        <taxon>Campylobacterales</taxon>
        <taxon>Helicobacteraceae</taxon>
        <taxon>Helicobacter</taxon>
    </lineage>
</organism>
<proteinExistence type="predicted"/>
<comment type="caution">
    <text evidence="1">The sequence shown here is derived from an EMBL/GenBank/DDBJ whole genome shotgun (WGS) entry which is preliminary data.</text>
</comment>
<gene>
    <name evidence="1" type="ORF">L934_05560</name>
</gene>
<evidence type="ECO:0000313" key="1">
    <source>
        <dbReference type="EMBL" id="EQD93330.1"/>
    </source>
</evidence>
<dbReference type="AlphaFoldDB" id="T2SM47"/>
<name>T2SM47_HELPX</name>
<dbReference type="Proteomes" id="UP000015663">
    <property type="component" value="Unassembled WGS sequence"/>
</dbReference>